<comment type="caution">
    <text evidence="11">The sequence shown here is derived from an EMBL/GenBank/DDBJ whole genome shotgun (WGS) entry which is preliminary data.</text>
</comment>
<dbReference type="Pfam" id="PF04290">
    <property type="entry name" value="DctQ"/>
    <property type="match status" value="1"/>
</dbReference>
<evidence type="ECO:0000256" key="5">
    <source>
        <dbReference type="ARBA" id="ARBA00022692"/>
    </source>
</evidence>
<reference evidence="11 12" key="1">
    <citation type="submission" date="2019-07" db="EMBL/GenBank/DDBJ databases">
        <title>Qingshengfaniella alkalisoli gen. nov., sp. nov., isolated from saline soil.</title>
        <authorList>
            <person name="Xu L."/>
            <person name="Huang X.-X."/>
            <person name="Sun J.-Q."/>
        </authorList>
    </citation>
    <scope>NUCLEOTIDE SEQUENCE [LARGE SCALE GENOMIC DNA]</scope>
    <source>
        <strain evidence="11 12">DSM 27279</strain>
    </source>
</reference>
<proteinExistence type="inferred from homology"/>
<dbReference type="AlphaFoldDB" id="A0A556AYV4"/>
<dbReference type="OrthoDB" id="9791324at2"/>
<keyword evidence="2 9" id="KW-0813">Transport</keyword>
<feature type="transmembrane region" description="Helical" evidence="9">
    <location>
        <begin position="47"/>
        <end position="65"/>
    </location>
</feature>
<keyword evidence="5 9" id="KW-0812">Transmembrane</keyword>
<comment type="subunit">
    <text evidence="9">The complex comprises the extracytoplasmic solute receptor protein and the two transmembrane proteins.</text>
</comment>
<comment type="similarity">
    <text evidence="8 9">Belongs to the TRAP transporter small permease family.</text>
</comment>
<keyword evidence="6 9" id="KW-1133">Transmembrane helix</keyword>
<organism evidence="11 12">
    <name type="scientific">Verticiella sediminum</name>
    <dbReference type="NCBI Taxonomy" id="1247510"/>
    <lineage>
        <taxon>Bacteria</taxon>
        <taxon>Pseudomonadati</taxon>
        <taxon>Pseudomonadota</taxon>
        <taxon>Betaproteobacteria</taxon>
        <taxon>Burkholderiales</taxon>
        <taxon>Alcaligenaceae</taxon>
        <taxon>Verticiella</taxon>
    </lineage>
</organism>
<comment type="function">
    <text evidence="9">Part of the tripartite ATP-independent periplasmic (TRAP) transport system.</text>
</comment>
<dbReference type="PANTHER" id="PTHR35011:SF2">
    <property type="entry name" value="2,3-DIKETO-L-GULONATE TRAP TRANSPORTER SMALL PERMEASE PROTEIN YIAM"/>
    <property type="match status" value="1"/>
</dbReference>
<evidence type="ECO:0000313" key="11">
    <source>
        <dbReference type="EMBL" id="TSH97615.1"/>
    </source>
</evidence>
<gene>
    <name evidence="11" type="ORF">FOZ76_05525</name>
</gene>
<feature type="domain" description="Tripartite ATP-independent periplasmic transporters DctQ component" evidence="10">
    <location>
        <begin position="23"/>
        <end position="151"/>
    </location>
</feature>
<sequence length="192" mass="20569">MHRAIRAYFGALKAILVVSLGLMVVLVFGNVLLRYLFNAGITVADELSRFCFVLVTFLGAILTIRERAHLGVDSVVKRLSPAGRRVCFGVAQVLMMIPIALFLQGSWEQMQINMSVRSPVIGYSMGLFYGIGVVFSVSVLLILASVLWRFLAGRLDEKALAPATEASAAQGTLQPPLAGAGGVIGMAGKERA</sequence>
<keyword evidence="12" id="KW-1185">Reference proteome</keyword>
<evidence type="ECO:0000313" key="12">
    <source>
        <dbReference type="Proteomes" id="UP000318405"/>
    </source>
</evidence>
<name>A0A556AYV4_9BURK</name>
<keyword evidence="4 9" id="KW-0997">Cell inner membrane</keyword>
<comment type="subcellular location">
    <subcellularLocation>
        <location evidence="1 9">Cell inner membrane</location>
        <topology evidence="1 9">Multi-pass membrane protein</topology>
    </subcellularLocation>
</comment>
<dbReference type="RefSeq" id="WP_143947140.1">
    <property type="nucleotide sequence ID" value="NZ_BAABMB010000004.1"/>
</dbReference>
<keyword evidence="3" id="KW-1003">Cell membrane</keyword>
<dbReference type="InterPro" id="IPR055348">
    <property type="entry name" value="DctQ"/>
</dbReference>
<dbReference type="EMBL" id="VLTJ01000008">
    <property type="protein sequence ID" value="TSH97615.1"/>
    <property type="molecule type" value="Genomic_DNA"/>
</dbReference>
<dbReference type="GO" id="GO:0015740">
    <property type="term" value="P:C4-dicarboxylate transport"/>
    <property type="evidence" value="ECO:0007669"/>
    <property type="project" value="TreeGrafter"/>
</dbReference>
<dbReference type="GO" id="GO:0022857">
    <property type="term" value="F:transmembrane transporter activity"/>
    <property type="evidence" value="ECO:0007669"/>
    <property type="project" value="UniProtKB-UniRule"/>
</dbReference>
<evidence type="ECO:0000256" key="1">
    <source>
        <dbReference type="ARBA" id="ARBA00004429"/>
    </source>
</evidence>
<evidence type="ECO:0000256" key="4">
    <source>
        <dbReference type="ARBA" id="ARBA00022519"/>
    </source>
</evidence>
<evidence type="ECO:0000256" key="3">
    <source>
        <dbReference type="ARBA" id="ARBA00022475"/>
    </source>
</evidence>
<evidence type="ECO:0000256" key="6">
    <source>
        <dbReference type="ARBA" id="ARBA00022989"/>
    </source>
</evidence>
<dbReference type="PANTHER" id="PTHR35011">
    <property type="entry name" value="2,3-DIKETO-L-GULONATE TRAP TRANSPORTER SMALL PERMEASE PROTEIN YIAM"/>
    <property type="match status" value="1"/>
</dbReference>
<evidence type="ECO:0000256" key="7">
    <source>
        <dbReference type="ARBA" id="ARBA00023136"/>
    </source>
</evidence>
<dbReference type="GO" id="GO:0005886">
    <property type="term" value="C:plasma membrane"/>
    <property type="evidence" value="ECO:0007669"/>
    <property type="project" value="UniProtKB-SubCell"/>
</dbReference>
<dbReference type="InterPro" id="IPR007387">
    <property type="entry name" value="TRAP_DctQ"/>
</dbReference>
<evidence type="ECO:0000259" key="10">
    <source>
        <dbReference type="Pfam" id="PF04290"/>
    </source>
</evidence>
<evidence type="ECO:0000256" key="9">
    <source>
        <dbReference type="RuleBase" id="RU369079"/>
    </source>
</evidence>
<feature type="transmembrane region" description="Helical" evidence="9">
    <location>
        <begin position="12"/>
        <end position="35"/>
    </location>
</feature>
<feature type="transmembrane region" description="Helical" evidence="9">
    <location>
        <begin position="127"/>
        <end position="148"/>
    </location>
</feature>
<protein>
    <recommendedName>
        <fullName evidence="9">TRAP transporter small permease protein</fullName>
    </recommendedName>
</protein>
<evidence type="ECO:0000256" key="2">
    <source>
        <dbReference type="ARBA" id="ARBA00022448"/>
    </source>
</evidence>
<feature type="transmembrane region" description="Helical" evidence="9">
    <location>
        <begin position="86"/>
        <end position="107"/>
    </location>
</feature>
<evidence type="ECO:0000256" key="8">
    <source>
        <dbReference type="ARBA" id="ARBA00038436"/>
    </source>
</evidence>
<accession>A0A556AYV4</accession>
<dbReference type="Proteomes" id="UP000318405">
    <property type="component" value="Unassembled WGS sequence"/>
</dbReference>
<keyword evidence="7 9" id="KW-0472">Membrane</keyword>